<evidence type="ECO:0000313" key="2">
    <source>
        <dbReference type="EMBL" id="CAL6094766.1"/>
    </source>
</evidence>
<sequence>MEDRFKKLFGKAFLEIMQLKTRVYCKDILDAHQEFLRHQDGVKFDLWKDMSLALGTTSKKVHDFYHNTWSKQFYDTIDPFRQQIKDLVRNAGSTDSIQQVTKFVIAQLRTSQIDVNLHYQTVYQYVNYQIKNSVRYTTSRNESKSLDLCFVFKEQEENDKVKEEEQAYQSLFPFFDFSDI</sequence>
<dbReference type="EMBL" id="CATOUU010000830">
    <property type="protein sequence ID" value="CAI9951981.1"/>
    <property type="molecule type" value="Genomic_DNA"/>
</dbReference>
<reference evidence="1" key="1">
    <citation type="submission" date="2023-06" db="EMBL/GenBank/DDBJ databases">
        <authorList>
            <person name="Kurt Z."/>
        </authorList>
    </citation>
    <scope>NUCLEOTIDE SEQUENCE</scope>
</reference>
<organism evidence="1">
    <name type="scientific">Hexamita inflata</name>
    <dbReference type="NCBI Taxonomy" id="28002"/>
    <lineage>
        <taxon>Eukaryota</taxon>
        <taxon>Metamonada</taxon>
        <taxon>Diplomonadida</taxon>
        <taxon>Hexamitidae</taxon>
        <taxon>Hexamitinae</taxon>
        <taxon>Hexamita</taxon>
    </lineage>
</organism>
<keyword evidence="3" id="KW-1185">Reference proteome</keyword>
<accession>A0AA86Q795</accession>
<dbReference type="AlphaFoldDB" id="A0AA86Q795"/>
<reference evidence="2 3" key="2">
    <citation type="submission" date="2024-07" db="EMBL/GenBank/DDBJ databases">
        <authorList>
            <person name="Akdeniz Z."/>
        </authorList>
    </citation>
    <scope>NUCLEOTIDE SEQUENCE [LARGE SCALE GENOMIC DNA]</scope>
</reference>
<dbReference type="EMBL" id="CAXDID020000469">
    <property type="protein sequence ID" value="CAL6094766.1"/>
    <property type="molecule type" value="Genomic_DNA"/>
</dbReference>
<evidence type="ECO:0000313" key="1">
    <source>
        <dbReference type="EMBL" id="CAI9951981.1"/>
    </source>
</evidence>
<comment type="caution">
    <text evidence="1">The sequence shown here is derived from an EMBL/GenBank/DDBJ whole genome shotgun (WGS) entry which is preliminary data.</text>
</comment>
<dbReference type="Proteomes" id="UP001642409">
    <property type="component" value="Unassembled WGS sequence"/>
</dbReference>
<protein>
    <submittedName>
        <fullName evidence="1">Uncharacterized protein</fullName>
    </submittedName>
</protein>
<evidence type="ECO:0000313" key="3">
    <source>
        <dbReference type="Proteomes" id="UP001642409"/>
    </source>
</evidence>
<gene>
    <name evidence="1" type="ORF">HINF_LOCUS39626</name>
    <name evidence="2" type="ORF">HINF_LOCUS67627</name>
</gene>
<name>A0AA86Q795_9EUKA</name>
<proteinExistence type="predicted"/>